<reference evidence="2 3" key="1">
    <citation type="submission" date="2020-08" db="EMBL/GenBank/DDBJ databases">
        <title>Description of novel Pseudomonas species.</title>
        <authorList>
            <person name="Duman M."/>
            <person name="Mulet M."/>
            <person name="Altun S."/>
            <person name="Saticioglu I.B."/>
            <person name="Lalucat J."/>
            <person name="Garcia-Valdes E."/>
        </authorList>
    </citation>
    <scope>NUCLEOTIDE SEQUENCE [LARGE SCALE GENOMIC DNA]</scope>
    <source>
        <strain evidence="2 3">P66</strain>
    </source>
</reference>
<feature type="chain" id="PRO_5046702920" evidence="1">
    <location>
        <begin position="21"/>
        <end position="102"/>
    </location>
</feature>
<evidence type="ECO:0000313" key="3">
    <source>
        <dbReference type="Proteomes" id="UP000745663"/>
    </source>
</evidence>
<keyword evidence="3" id="KW-1185">Reference proteome</keyword>
<sequence length="102" mass="10831">MTKLRVLAAMGLLLCGAAQAGQNISIPVEVIDVKREQTKPAEWVRFEGLSSGKASKVVSDAKAQGADCHEFSGKVLVCRFPEVEPKQAGVDFSSVKDALDGL</sequence>
<evidence type="ECO:0000313" key="2">
    <source>
        <dbReference type="EMBL" id="MBM5459013.1"/>
    </source>
</evidence>
<comment type="caution">
    <text evidence="2">The sequence shown here is derived from an EMBL/GenBank/DDBJ whole genome shotgun (WGS) entry which is preliminary data.</text>
</comment>
<keyword evidence="1" id="KW-0732">Signal</keyword>
<feature type="signal peptide" evidence="1">
    <location>
        <begin position="1"/>
        <end position="20"/>
    </location>
</feature>
<name>A0ABS2BZF6_9PSED</name>
<evidence type="ECO:0000256" key="1">
    <source>
        <dbReference type="SAM" id="SignalP"/>
    </source>
</evidence>
<dbReference type="EMBL" id="JACOPV010000009">
    <property type="protein sequence ID" value="MBM5459013.1"/>
    <property type="molecule type" value="Genomic_DNA"/>
</dbReference>
<protein>
    <submittedName>
        <fullName evidence="2">Uncharacterized protein</fullName>
    </submittedName>
</protein>
<accession>A0ABS2BZF6</accession>
<dbReference type="RefSeq" id="WP_203584922.1">
    <property type="nucleotide sequence ID" value="NZ_JACOPV010000009.1"/>
</dbReference>
<proteinExistence type="predicted"/>
<dbReference type="Proteomes" id="UP000745663">
    <property type="component" value="Unassembled WGS sequence"/>
</dbReference>
<gene>
    <name evidence="2" type="ORF">H8F21_15705</name>
</gene>
<organism evidence="2 3">
    <name type="scientific">Pseudomonas arcuscaelestis</name>
    <dbReference type="NCBI Taxonomy" id="2710591"/>
    <lineage>
        <taxon>Bacteria</taxon>
        <taxon>Pseudomonadati</taxon>
        <taxon>Pseudomonadota</taxon>
        <taxon>Gammaproteobacteria</taxon>
        <taxon>Pseudomonadales</taxon>
        <taxon>Pseudomonadaceae</taxon>
        <taxon>Pseudomonas</taxon>
    </lineage>
</organism>